<dbReference type="OrthoDB" id="38701at2"/>
<name>A0A1M7TGE0_FERGO</name>
<dbReference type="STRING" id="1121883.SAMN02745226_01969"/>
<dbReference type="Pfam" id="PF00092">
    <property type="entry name" value="VWA"/>
    <property type="match status" value="1"/>
</dbReference>
<dbReference type="PANTHER" id="PTHR10579">
    <property type="entry name" value="CALCIUM-ACTIVATED CHLORIDE CHANNEL REGULATOR"/>
    <property type="match status" value="1"/>
</dbReference>
<dbReference type="RefSeq" id="WP_072761053.1">
    <property type="nucleotide sequence ID" value="NZ_FRDJ01000018.1"/>
</dbReference>
<evidence type="ECO:0000313" key="2">
    <source>
        <dbReference type="EMBL" id="SHN69780.1"/>
    </source>
</evidence>
<accession>A0A1M7TGE0</accession>
<dbReference type="EMBL" id="FRDJ01000018">
    <property type="protein sequence ID" value="SHN69780.1"/>
    <property type="molecule type" value="Genomic_DNA"/>
</dbReference>
<proteinExistence type="predicted"/>
<reference evidence="3" key="1">
    <citation type="submission" date="2016-12" db="EMBL/GenBank/DDBJ databases">
        <authorList>
            <person name="Varghese N."/>
            <person name="Submissions S."/>
        </authorList>
    </citation>
    <scope>NUCLEOTIDE SEQUENCE [LARGE SCALE GENOMIC DNA]</scope>
    <source>
        <strain evidence="3">DSM 13020</strain>
    </source>
</reference>
<keyword evidence="3" id="KW-1185">Reference proteome</keyword>
<evidence type="ECO:0000259" key="1">
    <source>
        <dbReference type="PROSITE" id="PS50234"/>
    </source>
</evidence>
<organism evidence="2 3">
    <name type="scientific">Fervidobacterium gondwanense DSM 13020</name>
    <dbReference type="NCBI Taxonomy" id="1121883"/>
    <lineage>
        <taxon>Bacteria</taxon>
        <taxon>Thermotogati</taxon>
        <taxon>Thermotogota</taxon>
        <taxon>Thermotogae</taxon>
        <taxon>Thermotogales</taxon>
        <taxon>Fervidobacteriaceae</taxon>
        <taxon>Fervidobacterium</taxon>
    </lineage>
</organism>
<dbReference type="AlphaFoldDB" id="A0A1M7TGE0"/>
<dbReference type="InterPro" id="IPR036465">
    <property type="entry name" value="vWFA_dom_sf"/>
</dbReference>
<protein>
    <submittedName>
        <fullName evidence="2">von Willebrand factor type A domain-containing protein</fullName>
    </submittedName>
</protein>
<dbReference type="PROSITE" id="PS50234">
    <property type="entry name" value="VWFA"/>
    <property type="match status" value="1"/>
</dbReference>
<dbReference type="InterPro" id="IPR051266">
    <property type="entry name" value="CLCR"/>
</dbReference>
<gene>
    <name evidence="2" type="ORF">SAMN02745226_01969</name>
</gene>
<dbReference type="SMART" id="SM00327">
    <property type="entry name" value="VWA"/>
    <property type="match status" value="1"/>
</dbReference>
<dbReference type="InterPro" id="IPR002035">
    <property type="entry name" value="VWF_A"/>
</dbReference>
<evidence type="ECO:0000313" key="3">
    <source>
        <dbReference type="Proteomes" id="UP000184207"/>
    </source>
</evidence>
<dbReference type="SUPFAM" id="SSF53300">
    <property type="entry name" value="vWA-like"/>
    <property type="match status" value="1"/>
</dbReference>
<dbReference type="PANTHER" id="PTHR10579:SF43">
    <property type="entry name" value="ZINC FINGER (C3HC4-TYPE RING FINGER) FAMILY PROTEIN"/>
    <property type="match status" value="1"/>
</dbReference>
<dbReference type="Proteomes" id="UP000184207">
    <property type="component" value="Unassembled WGS sequence"/>
</dbReference>
<dbReference type="Gene3D" id="3.40.50.410">
    <property type="entry name" value="von Willebrand factor, type A domain"/>
    <property type="match status" value="1"/>
</dbReference>
<feature type="domain" description="VWFA" evidence="1">
    <location>
        <begin position="49"/>
        <end position="229"/>
    </location>
</feature>
<sequence length="444" mass="50418">MEKKLVFESRFHKPYIYSKVRDDVENILQVQFKPSEKFTSSDAGTKSVDFCIVLDVSGSMQEPFTSGSTQKKIDAAIQAAKKVYDFIGPSDTISIVFYSDKVHTILDKGTNIRRDEYERLIDTARNYSGATNITLGLRRGKEILHLGKGTIKRIIFLTDGLPTEDTEEDGLREASDIAEKKITINALGVGNDFNYVYIEKLAQKTRGTTYHMKSRDDAVKIFEEVFQSAKNTIVKNVTAKFKFSERVRVKDFYRALPETTYMGKLELGKDRLLEVDLGDVELGKVYEYLFEVAIPKPVTEYQGPFKAGEVTLEYELTATGERISDKKDLIVELTGDIEKTYSEYASVYESYIKCQINKLDMLMNEKLKVGDGKTAKDLINEIIKKADEIGDYNLKEMYENMLEELIRTGKISQKYLIVASNQTTRINNQAVGSNQEVNVDEIFG</sequence>